<proteinExistence type="inferred from homology"/>
<keyword evidence="2" id="KW-0816">Tricarboxylic acid cycle</keyword>
<dbReference type="EMBL" id="JBBPBN010000005">
    <property type="protein sequence ID" value="KAK9038910.1"/>
    <property type="molecule type" value="Genomic_DNA"/>
</dbReference>
<organism evidence="3 4">
    <name type="scientific">Hibiscus sabdariffa</name>
    <name type="common">roselle</name>
    <dbReference type="NCBI Taxonomy" id="183260"/>
    <lineage>
        <taxon>Eukaryota</taxon>
        <taxon>Viridiplantae</taxon>
        <taxon>Streptophyta</taxon>
        <taxon>Embryophyta</taxon>
        <taxon>Tracheophyta</taxon>
        <taxon>Spermatophyta</taxon>
        <taxon>Magnoliopsida</taxon>
        <taxon>eudicotyledons</taxon>
        <taxon>Gunneridae</taxon>
        <taxon>Pentapetalae</taxon>
        <taxon>rosids</taxon>
        <taxon>malvids</taxon>
        <taxon>Malvales</taxon>
        <taxon>Malvaceae</taxon>
        <taxon>Malvoideae</taxon>
        <taxon>Hibiscus</taxon>
    </lineage>
</organism>
<accession>A0ABR2TN53</accession>
<evidence type="ECO:0000313" key="3">
    <source>
        <dbReference type="EMBL" id="KAK9038910.1"/>
    </source>
</evidence>
<dbReference type="Proteomes" id="UP001396334">
    <property type="component" value="Unassembled WGS sequence"/>
</dbReference>
<dbReference type="PANTHER" id="PTHR11835:SF42">
    <property type="entry name" value="ISOCITRATE DEHYDROGENASE [NAD] SUBUNIT BETA, MITOCHONDRIAL"/>
    <property type="match status" value="1"/>
</dbReference>
<gene>
    <name evidence="3" type="ORF">V6N11_023751</name>
</gene>
<comment type="similarity">
    <text evidence="1">Belongs to the isocitrate and isopropylmalate dehydrogenases family.</text>
</comment>
<protein>
    <submittedName>
        <fullName evidence="3">Uncharacterized protein</fullName>
    </submittedName>
</protein>
<sequence>MAILGKVWKFPSSNLAPTRSVTYMLCLPQAVTLILGDRIGLLVTSAVEQVMQAMHAPVYFERYEVHGQRTLKASTLASNTRSSLESLRALRKKVTAMHKTNIFLEPSLSNLMPWQCRPDHAVFEQEASAGNVGNEKLLVQKKANPVALLLSSAMMLRVETSAVSPIC</sequence>
<evidence type="ECO:0000313" key="4">
    <source>
        <dbReference type="Proteomes" id="UP001396334"/>
    </source>
</evidence>
<keyword evidence="4" id="KW-1185">Reference proteome</keyword>
<name>A0ABR2TN53_9ROSI</name>
<evidence type="ECO:0000256" key="2">
    <source>
        <dbReference type="ARBA" id="ARBA00022532"/>
    </source>
</evidence>
<comment type="caution">
    <text evidence="3">The sequence shown here is derived from an EMBL/GenBank/DDBJ whole genome shotgun (WGS) entry which is preliminary data.</text>
</comment>
<reference evidence="3 4" key="1">
    <citation type="journal article" date="2024" name="G3 (Bethesda)">
        <title>Genome assembly of Hibiscus sabdariffa L. provides insights into metabolisms of medicinal natural products.</title>
        <authorList>
            <person name="Kim T."/>
        </authorList>
    </citation>
    <scope>NUCLEOTIDE SEQUENCE [LARGE SCALE GENOMIC DNA]</scope>
    <source>
        <strain evidence="3">TK-2024</strain>
        <tissue evidence="3">Old leaves</tissue>
    </source>
</reference>
<dbReference type="PANTHER" id="PTHR11835">
    <property type="entry name" value="DECARBOXYLATING DEHYDROGENASES-ISOCITRATE, ISOPROPYLMALATE, TARTRATE"/>
    <property type="match status" value="1"/>
</dbReference>
<evidence type="ECO:0000256" key="1">
    <source>
        <dbReference type="ARBA" id="ARBA00007769"/>
    </source>
</evidence>